<proteinExistence type="predicted"/>
<dbReference type="PROSITE" id="PS51084">
    <property type="entry name" value="HIT_2"/>
    <property type="match status" value="1"/>
</dbReference>
<keyword evidence="4" id="KW-1185">Reference proteome</keyword>
<feature type="domain" description="HIT" evidence="2">
    <location>
        <begin position="8"/>
        <end position="122"/>
    </location>
</feature>
<feature type="short sequence motif" description="Histidine triad motif" evidence="1">
    <location>
        <begin position="105"/>
        <end position="109"/>
    </location>
</feature>
<name>A0ABQ2BYH8_9FLAO</name>
<evidence type="ECO:0000313" key="4">
    <source>
        <dbReference type="Proteomes" id="UP000624701"/>
    </source>
</evidence>
<organism evidence="3 4">
    <name type="scientific">Winogradskyella haliclonae</name>
    <dbReference type="NCBI Taxonomy" id="2048558"/>
    <lineage>
        <taxon>Bacteria</taxon>
        <taxon>Pseudomonadati</taxon>
        <taxon>Bacteroidota</taxon>
        <taxon>Flavobacteriia</taxon>
        <taxon>Flavobacteriales</taxon>
        <taxon>Flavobacteriaceae</taxon>
        <taxon>Winogradskyella</taxon>
    </lineage>
</organism>
<gene>
    <name evidence="3" type="ORF">GCM10011444_18700</name>
</gene>
<evidence type="ECO:0000256" key="1">
    <source>
        <dbReference type="PROSITE-ProRule" id="PRU00464"/>
    </source>
</evidence>
<dbReference type="InterPro" id="IPR006768">
    <property type="entry name" value="Cwf19-like_C_dom-1"/>
</dbReference>
<protein>
    <recommendedName>
        <fullName evidence="2">HIT domain-containing protein</fullName>
    </recommendedName>
</protein>
<evidence type="ECO:0000259" key="2">
    <source>
        <dbReference type="PROSITE" id="PS51084"/>
    </source>
</evidence>
<reference evidence="4" key="1">
    <citation type="journal article" date="2019" name="Int. J. Syst. Evol. Microbiol.">
        <title>The Global Catalogue of Microorganisms (GCM) 10K type strain sequencing project: providing services to taxonomists for standard genome sequencing and annotation.</title>
        <authorList>
            <consortium name="The Broad Institute Genomics Platform"/>
            <consortium name="The Broad Institute Genome Sequencing Center for Infectious Disease"/>
            <person name="Wu L."/>
            <person name="Ma J."/>
        </authorList>
    </citation>
    <scope>NUCLEOTIDE SEQUENCE [LARGE SCALE GENOMIC DNA]</scope>
    <source>
        <strain evidence="4">CCM 8681</strain>
    </source>
</reference>
<dbReference type="SUPFAM" id="SSF54197">
    <property type="entry name" value="HIT-like"/>
    <property type="match status" value="1"/>
</dbReference>
<dbReference type="InterPro" id="IPR036265">
    <property type="entry name" value="HIT-like_sf"/>
</dbReference>
<dbReference type="InterPro" id="IPR011146">
    <property type="entry name" value="HIT-like"/>
</dbReference>
<dbReference type="RefSeq" id="WP_188374472.1">
    <property type="nucleotide sequence ID" value="NZ_BMDQ01000002.1"/>
</dbReference>
<dbReference type="Gene3D" id="3.30.428.10">
    <property type="entry name" value="HIT-like"/>
    <property type="match status" value="1"/>
</dbReference>
<dbReference type="Proteomes" id="UP000624701">
    <property type="component" value="Unassembled WGS sequence"/>
</dbReference>
<dbReference type="EMBL" id="BMDQ01000002">
    <property type="protein sequence ID" value="GGI57561.1"/>
    <property type="molecule type" value="Genomic_DNA"/>
</dbReference>
<accession>A0ABQ2BYH8</accession>
<comment type="caution">
    <text evidence="3">The sequence shown here is derived from an EMBL/GenBank/DDBJ whole genome shotgun (WGS) entry which is preliminary data.</text>
</comment>
<sequence length="204" mass="24071">MNKTKRLENCSFCYPNDKYRILHSSENFYIMVSLGQISEGYLLLVSKEHIQSCANLPSEYHQEFIKLYNKILQILKNQYGNAIAFEHGRSGSCLTTKNSSEHCFHSHMHFVPLNGIISDSIFLEQKTEYDSIDLFLKDINNKIFPYLFVHDDMIRSYRVDRIIERQYLRKLVSSKFGTPNLWNWQEFPRHNVIDSTISKLKTAF</sequence>
<dbReference type="Pfam" id="PF04677">
    <property type="entry name" value="CwfJ_C_1"/>
    <property type="match status" value="1"/>
</dbReference>
<evidence type="ECO:0000313" key="3">
    <source>
        <dbReference type="EMBL" id="GGI57561.1"/>
    </source>
</evidence>